<comment type="caution">
    <text evidence="5">The sequence shown here is derived from an EMBL/GenBank/DDBJ whole genome shotgun (WGS) entry which is preliminary data.</text>
</comment>
<dbReference type="InterPro" id="IPR050204">
    <property type="entry name" value="AraC_XylS_family_regulators"/>
</dbReference>
<reference evidence="5 6" key="1">
    <citation type="journal article" date="2020" name="Biotechnol. Biofuels">
        <title>New insights from the biogas microbiome by comprehensive genome-resolved metagenomics of nearly 1600 species originating from multiple anaerobic digesters.</title>
        <authorList>
            <person name="Campanaro S."/>
            <person name="Treu L."/>
            <person name="Rodriguez-R L.M."/>
            <person name="Kovalovszki A."/>
            <person name="Ziels R.M."/>
            <person name="Maus I."/>
            <person name="Zhu X."/>
            <person name="Kougias P.G."/>
            <person name="Basile A."/>
            <person name="Luo G."/>
            <person name="Schluter A."/>
            <person name="Konstantinidis K.T."/>
            <person name="Angelidaki I."/>
        </authorList>
    </citation>
    <scope>NUCLEOTIDE SEQUENCE [LARGE SCALE GENOMIC DNA]</scope>
    <source>
        <strain evidence="5">AS04akNAM_125</strain>
    </source>
</reference>
<evidence type="ECO:0000313" key="5">
    <source>
        <dbReference type="EMBL" id="HHW34982.1"/>
    </source>
</evidence>
<dbReference type="EMBL" id="DULP01000203">
    <property type="protein sequence ID" value="HHW34982.1"/>
    <property type="molecule type" value="Genomic_DNA"/>
</dbReference>
<keyword evidence="2" id="KW-0238">DNA-binding</keyword>
<dbReference type="SUPFAM" id="SSF46689">
    <property type="entry name" value="Homeodomain-like"/>
    <property type="match status" value="1"/>
</dbReference>
<proteinExistence type="predicted"/>
<evidence type="ECO:0000256" key="3">
    <source>
        <dbReference type="ARBA" id="ARBA00023163"/>
    </source>
</evidence>
<sequence length="307" mass="34362">MAGEIEFDRWCDDLQGICGHYQGVARDRQRAVRGLIHPRKFDGLDVADIAGDVQAIRRDRAGIRRDEAEHVFCIIQATGQLHVSHDGASSLLGPGDCLLLDSTKEGVLSFNGPGRFLSLHMPRALFMKSCRGQVQIGRRLAGDHPLAPSIRQQIQHFTLGWDPSAAVGKASADLLLGMVQLAFCRAEDFSKELDAEEPEKRLAVVLQVIDSNLTSEVLSLAWLAREVGMSTRQIQRLFKAEQTSFAREVRDRRLNLAASHLRRHQQARPARISEVAYDSGFRDLSNFNRGFKSRFGMTPREYLEAMV</sequence>
<keyword evidence="1" id="KW-0805">Transcription regulation</keyword>
<dbReference type="PANTHER" id="PTHR46796">
    <property type="entry name" value="HTH-TYPE TRANSCRIPTIONAL ACTIVATOR RHAS-RELATED"/>
    <property type="match status" value="1"/>
</dbReference>
<evidence type="ECO:0000256" key="2">
    <source>
        <dbReference type="ARBA" id="ARBA00023125"/>
    </source>
</evidence>
<dbReference type="PANTHER" id="PTHR46796:SF6">
    <property type="entry name" value="ARAC SUBFAMILY"/>
    <property type="match status" value="1"/>
</dbReference>
<dbReference type="Pfam" id="PF14525">
    <property type="entry name" value="AraC_binding_2"/>
    <property type="match status" value="1"/>
</dbReference>
<dbReference type="SMART" id="SM00342">
    <property type="entry name" value="HTH_ARAC"/>
    <property type="match status" value="1"/>
</dbReference>
<evidence type="ECO:0000259" key="4">
    <source>
        <dbReference type="PROSITE" id="PS01124"/>
    </source>
</evidence>
<gene>
    <name evidence="5" type="ORF">GXX24_12715</name>
</gene>
<evidence type="ECO:0000313" key="6">
    <source>
        <dbReference type="Proteomes" id="UP000580830"/>
    </source>
</evidence>
<evidence type="ECO:0000256" key="1">
    <source>
        <dbReference type="ARBA" id="ARBA00023015"/>
    </source>
</evidence>
<name>A0A832QWW1_9RHOB</name>
<dbReference type="Gene3D" id="1.10.10.60">
    <property type="entry name" value="Homeodomain-like"/>
    <property type="match status" value="1"/>
</dbReference>
<dbReference type="Proteomes" id="UP000580830">
    <property type="component" value="Unassembled WGS sequence"/>
</dbReference>
<dbReference type="GO" id="GO:0043565">
    <property type="term" value="F:sequence-specific DNA binding"/>
    <property type="evidence" value="ECO:0007669"/>
    <property type="project" value="InterPro"/>
</dbReference>
<keyword evidence="3" id="KW-0804">Transcription</keyword>
<dbReference type="Pfam" id="PF12833">
    <property type="entry name" value="HTH_18"/>
    <property type="match status" value="1"/>
</dbReference>
<dbReference type="AlphaFoldDB" id="A0A832QWW1"/>
<dbReference type="InterPro" id="IPR009057">
    <property type="entry name" value="Homeodomain-like_sf"/>
</dbReference>
<dbReference type="InterPro" id="IPR035418">
    <property type="entry name" value="AraC-bd_2"/>
</dbReference>
<feature type="domain" description="HTH araC/xylS-type" evidence="4">
    <location>
        <begin position="203"/>
        <end position="305"/>
    </location>
</feature>
<organism evidence="5 6">
    <name type="scientific">Paracoccus solventivorans</name>
    <dbReference type="NCBI Taxonomy" id="53463"/>
    <lineage>
        <taxon>Bacteria</taxon>
        <taxon>Pseudomonadati</taxon>
        <taxon>Pseudomonadota</taxon>
        <taxon>Alphaproteobacteria</taxon>
        <taxon>Rhodobacterales</taxon>
        <taxon>Paracoccaceae</taxon>
        <taxon>Paracoccus</taxon>
    </lineage>
</organism>
<dbReference type="PRINTS" id="PR00032">
    <property type="entry name" value="HTHARAC"/>
</dbReference>
<dbReference type="PROSITE" id="PS01124">
    <property type="entry name" value="HTH_ARAC_FAMILY_2"/>
    <property type="match status" value="1"/>
</dbReference>
<dbReference type="InterPro" id="IPR018060">
    <property type="entry name" value="HTH_AraC"/>
</dbReference>
<accession>A0A832QWW1</accession>
<dbReference type="RefSeq" id="WP_303730974.1">
    <property type="nucleotide sequence ID" value="NZ_DULP01000203.1"/>
</dbReference>
<protein>
    <submittedName>
        <fullName evidence="5">Helix-turn-helix domain-containing protein</fullName>
    </submittedName>
</protein>
<dbReference type="GO" id="GO:0003700">
    <property type="term" value="F:DNA-binding transcription factor activity"/>
    <property type="evidence" value="ECO:0007669"/>
    <property type="project" value="InterPro"/>
</dbReference>
<dbReference type="InterPro" id="IPR020449">
    <property type="entry name" value="Tscrpt_reg_AraC-type_HTH"/>
</dbReference>